<proteinExistence type="predicted"/>
<evidence type="ECO:0000313" key="2">
    <source>
        <dbReference type="Proteomes" id="UP000807504"/>
    </source>
</evidence>
<sequence>MDKIKLRIRLRKFWKITFYPPYKLFTKLQNEIRYDINEYDNNSWKEFLESLNPDENSLFHFNRKLTKKFFALPPILDSDGPKYTPLDKADAFLRSLENSFQVNPELYCNNQIKRVKKLINQYFLYPPSQIVPKLTSPQEIIEIIKKINV</sequence>
<reference evidence="1" key="2">
    <citation type="submission" date="2020-06" db="EMBL/GenBank/DDBJ databases">
        <authorList>
            <person name="Sheffer M."/>
        </authorList>
    </citation>
    <scope>NUCLEOTIDE SEQUENCE</scope>
</reference>
<name>A0A8T0FKA4_ARGBR</name>
<accession>A0A8T0FKA4</accession>
<evidence type="ECO:0000313" key="1">
    <source>
        <dbReference type="EMBL" id="KAF8791376.1"/>
    </source>
</evidence>
<comment type="caution">
    <text evidence="1">The sequence shown here is derived from an EMBL/GenBank/DDBJ whole genome shotgun (WGS) entry which is preliminary data.</text>
</comment>
<dbReference type="AlphaFoldDB" id="A0A8T0FKA4"/>
<organism evidence="1 2">
    <name type="scientific">Argiope bruennichi</name>
    <name type="common">Wasp spider</name>
    <name type="synonym">Aranea bruennichi</name>
    <dbReference type="NCBI Taxonomy" id="94029"/>
    <lineage>
        <taxon>Eukaryota</taxon>
        <taxon>Metazoa</taxon>
        <taxon>Ecdysozoa</taxon>
        <taxon>Arthropoda</taxon>
        <taxon>Chelicerata</taxon>
        <taxon>Arachnida</taxon>
        <taxon>Araneae</taxon>
        <taxon>Araneomorphae</taxon>
        <taxon>Entelegynae</taxon>
        <taxon>Araneoidea</taxon>
        <taxon>Araneidae</taxon>
        <taxon>Argiope</taxon>
    </lineage>
</organism>
<dbReference type="EMBL" id="JABXBU010000011">
    <property type="protein sequence ID" value="KAF8791376.1"/>
    <property type="molecule type" value="Genomic_DNA"/>
</dbReference>
<gene>
    <name evidence="1" type="ORF">HNY73_006256</name>
</gene>
<reference evidence="1" key="1">
    <citation type="journal article" date="2020" name="bioRxiv">
        <title>Chromosome-level reference genome of the European wasp spider Argiope bruennichi: a resource for studies on range expansion and evolutionary adaptation.</title>
        <authorList>
            <person name="Sheffer M.M."/>
            <person name="Hoppe A."/>
            <person name="Krehenwinkel H."/>
            <person name="Uhl G."/>
            <person name="Kuss A.W."/>
            <person name="Jensen L."/>
            <person name="Jensen C."/>
            <person name="Gillespie R.G."/>
            <person name="Hoff K.J."/>
            <person name="Prost S."/>
        </authorList>
    </citation>
    <scope>NUCLEOTIDE SEQUENCE</scope>
</reference>
<keyword evidence="2" id="KW-1185">Reference proteome</keyword>
<dbReference type="Proteomes" id="UP000807504">
    <property type="component" value="Unassembled WGS sequence"/>
</dbReference>
<protein>
    <submittedName>
        <fullName evidence="1">Uncharacterized protein</fullName>
    </submittedName>
</protein>